<feature type="transmembrane region" description="Helical" evidence="1">
    <location>
        <begin position="101"/>
        <end position="124"/>
    </location>
</feature>
<feature type="transmembrane region" description="Helical" evidence="1">
    <location>
        <begin position="73"/>
        <end position="95"/>
    </location>
</feature>
<evidence type="ECO:0000256" key="1">
    <source>
        <dbReference type="SAM" id="Phobius"/>
    </source>
</evidence>
<proteinExistence type="predicted"/>
<evidence type="ECO:0008006" key="4">
    <source>
        <dbReference type="Google" id="ProtNLM"/>
    </source>
</evidence>
<name>A0A120FGA7_9HYPH</name>
<keyword evidence="1" id="KW-0472">Membrane</keyword>
<dbReference type="AlphaFoldDB" id="A0A120FGA7"/>
<evidence type="ECO:0000313" key="2">
    <source>
        <dbReference type="EMBL" id="KWV44092.1"/>
    </source>
</evidence>
<accession>A0A120FGA7</accession>
<dbReference type="Proteomes" id="UP000068164">
    <property type="component" value="Unassembled WGS sequence"/>
</dbReference>
<protein>
    <recommendedName>
        <fullName evidence="4">Transmembrane protein</fullName>
    </recommendedName>
</protein>
<evidence type="ECO:0000313" key="3">
    <source>
        <dbReference type="Proteomes" id="UP000068164"/>
    </source>
</evidence>
<dbReference type="OrthoDB" id="7865775at2"/>
<keyword evidence="1" id="KW-0812">Transmembrane</keyword>
<keyword evidence="3" id="KW-1185">Reference proteome</keyword>
<keyword evidence="1" id="KW-1133">Transmembrane helix</keyword>
<sequence>MMTPVRRLAQSSAIHVLFAFVAMGGWAVFANSSHPLQRALFAGLVQGALSAGLTFFLKTVIERLAKQFKGRAGLWAPPLIACLASTAVLISIHALSGTPEILKTIAVPLTVSTTYAAVYNYFVYQERIVA</sequence>
<comment type="caution">
    <text evidence="2">The sequence shown here is derived from an EMBL/GenBank/DDBJ whole genome shotgun (WGS) entry which is preliminary data.</text>
</comment>
<dbReference type="RefSeq" id="WP_062373828.1">
    <property type="nucleotide sequence ID" value="NZ_JBBNAS010000390.1"/>
</dbReference>
<feature type="transmembrane region" description="Helical" evidence="1">
    <location>
        <begin position="40"/>
        <end position="61"/>
    </location>
</feature>
<dbReference type="EMBL" id="LNCD01000123">
    <property type="protein sequence ID" value="KWV44092.1"/>
    <property type="molecule type" value="Genomic_DNA"/>
</dbReference>
<reference evidence="2 3" key="1">
    <citation type="submission" date="2015-11" db="EMBL/GenBank/DDBJ databases">
        <title>Draft Genome Sequence of the Strain BR 10423 (Rhizobium sp.) isolated from nodules of Mimosa pudica.</title>
        <authorList>
            <person name="Barauna A.C."/>
            <person name="Zilli J.E."/>
            <person name="Simoes-Araujo J.L."/>
            <person name="Reis V.M."/>
            <person name="James E.K."/>
            <person name="Reis F.B.Jr."/>
            <person name="Rouws L.F."/>
            <person name="Passos S.R."/>
            <person name="Gois S.R."/>
        </authorList>
    </citation>
    <scope>NUCLEOTIDE SEQUENCE [LARGE SCALE GENOMIC DNA]</scope>
    <source>
        <strain evidence="2 3">BR10423</strain>
    </source>
</reference>
<gene>
    <name evidence="2" type="ORF">AS026_17060</name>
</gene>
<organism evidence="2 3">
    <name type="scientific">Rhizobium altiplani</name>
    <dbReference type="NCBI Taxonomy" id="1864509"/>
    <lineage>
        <taxon>Bacteria</taxon>
        <taxon>Pseudomonadati</taxon>
        <taxon>Pseudomonadota</taxon>
        <taxon>Alphaproteobacteria</taxon>
        <taxon>Hyphomicrobiales</taxon>
        <taxon>Rhizobiaceae</taxon>
        <taxon>Rhizobium/Agrobacterium group</taxon>
        <taxon>Rhizobium</taxon>
    </lineage>
</organism>